<dbReference type="SUPFAM" id="SSF74650">
    <property type="entry name" value="Galactose mutarotase-like"/>
    <property type="match status" value="1"/>
</dbReference>
<dbReference type="GO" id="GO:0030246">
    <property type="term" value="F:carbohydrate binding"/>
    <property type="evidence" value="ECO:0007669"/>
    <property type="project" value="InterPro"/>
</dbReference>
<dbReference type="SUPFAM" id="SSF81296">
    <property type="entry name" value="E set domains"/>
    <property type="match status" value="1"/>
</dbReference>
<dbReference type="OrthoDB" id="9777817at2"/>
<dbReference type="InterPro" id="IPR014438">
    <property type="entry name" value="Glucan_biosyn_MdoG/MdoD"/>
</dbReference>
<dbReference type="UniPathway" id="UPA00637"/>
<dbReference type="GO" id="GO:0003824">
    <property type="term" value="F:catalytic activity"/>
    <property type="evidence" value="ECO:0007669"/>
    <property type="project" value="InterPro"/>
</dbReference>
<dbReference type="AlphaFoldDB" id="A0A1K2HYY0"/>
<keyword evidence="4" id="KW-0732">Signal</keyword>
<proteinExistence type="inferred from homology"/>
<gene>
    <name evidence="7" type="ORF">SAMN02983003_2281</name>
</gene>
<evidence type="ECO:0000256" key="2">
    <source>
        <dbReference type="ARBA" id="ARBA00005001"/>
    </source>
</evidence>
<evidence type="ECO:0000256" key="3">
    <source>
        <dbReference type="ARBA" id="ARBA00009284"/>
    </source>
</evidence>
<dbReference type="Gene3D" id="2.60.40.10">
    <property type="entry name" value="Immunoglobulins"/>
    <property type="match status" value="1"/>
</dbReference>
<evidence type="ECO:0000313" key="7">
    <source>
        <dbReference type="EMBL" id="SFZ84914.1"/>
    </source>
</evidence>
<keyword evidence="8" id="KW-1185">Reference proteome</keyword>
<evidence type="ECO:0000256" key="5">
    <source>
        <dbReference type="ARBA" id="ARBA00022764"/>
    </source>
</evidence>
<dbReference type="GO" id="GO:0051274">
    <property type="term" value="P:beta-glucan biosynthetic process"/>
    <property type="evidence" value="ECO:0007669"/>
    <property type="project" value="TreeGrafter"/>
</dbReference>
<accession>A0A1K2HYY0</accession>
<dbReference type="PIRSF" id="PIRSF006281">
    <property type="entry name" value="MdoG"/>
    <property type="match status" value="1"/>
</dbReference>
<dbReference type="PANTHER" id="PTHR30504">
    <property type="entry name" value="GLUCANS BIOSYNTHESIS PROTEIN"/>
    <property type="match status" value="1"/>
</dbReference>
<dbReference type="STRING" id="665118.SAMN02983003_2281"/>
<dbReference type="Pfam" id="PF04349">
    <property type="entry name" value="MdoG"/>
    <property type="match status" value="1"/>
</dbReference>
<sequence>MCALHSTPAQLPQNVLLTPPSRVRFPPVSVFHPSRRLVLGLLGASTAAFALPVPMPARAQSEPASFSFDALAADAERRAGLPWVPASAQPWTTLSIDYDLYRRIYFLEDQMRWSDGGAVRLAAYPTGWLFNRPVRLYEVKDGVAGPLDFFTRDYEFRHPEMKAAADAMGDTPFPVAGLRINSPINHDGFDELASFLGASYFRALGRGNVYGLSARGLVINSWTDGEAEEFPDFTAFYVERPKEGGPLVVHAELDSPSVAGAYRFVIDAAGPSRQTTEMEVEARLFFRADVKQLGVAPMTSMYLFAEANRTGYDDYRPQVHDSNGLAVHRASGINAWRALNNPAFPTSSWLREFNPRAFGLEQRGRSFDEYQDAGAHYERRPSLICEPLEDWGDGFVRVTESFARNETEDNIGAFWVPAEPVKAGDRRTYRYRLLWGDLPPPENGPLGYVYETRTGHGGVSGGLPEPDSVRKFVIDFQGGPLSDAELLREGVDAFVDVSTGVIKTKAISRVEGTQRWRVAMDIDFADATLSELRVYLISGGRQITETWLYQWTRQQ</sequence>
<comment type="similarity">
    <text evidence="3">Belongs to the OpgD/OpgG family.</text>
</comment>
<dbReference type="Proteomes" id="UP000183447">
    <property type="component" value="Unassembled WGS sequence"/>
</dbReference>
<name>A0A1K2HYY0_9HYPH</name>
<feature type="domain" description="Glucan biosynthesis periplasmic MdoG C-terminal" evidence="6">
    <location>
        <begin position="66"/>
        <end position="551"/>
    </location>
</feature>
<dbReference type="PROSITE" id="PS51318">
    <property type="entry name" value="TAT"/>
    <property type="match status" value="1"/>
</dbReference>
<protein>
    <submittedName>
        <fullName evidence="7">Glucans biosynthesis protein</fullName>
    </submittedName>
</protein>
<dbReference type="InterPro" id="IPR006311">
    <property type="entry name" value="TAT_signal"/>
</dbReference>
<dbReference type="InterPro" id="IPR014756">
    <property type="entry name" value="Ig_E-set"/>
</dbReference>
<organism evidence="7 8">
    <name type="scientific">Devosia enhydra</name>
    <dbReference type="NCBI Taxonomy" id="665118"/>
    <lineage>
        <taxon>Bacteria</taxon>
        <taxon>Pseudomonadati</taxon>
        <taxon>Pseudomonadota</taxon>
        <taxon>Alphaproteobacteria</taxon>
        <taxon>Hyphomicrobiales</taxon>
        <taxon>Devosiaceae</taxon>
        <taxon>Devosia</taxon>
    </lineage>
</organism>
<keyword evidence="5" id="KW-0574">Periplasm</keyword>
<dbReference type="PANTHER" id="PTHR30504:SF3">
    <property type="entry name" value="GLUCANS BIOSYNTHESIS PROTEIN D"/>
    <property type="match status" value="1"/>
</dbReference>
<dbReference type="InterPro" id="IPR014718">
    <property type="entry name" value="GH-type_carb-bd"/>
</dbReference>
<comment type="subcellular location">
    <subcellularLocation>
        <location evidence="1">Periplasm</location>
    </subcellularLocation>
</comment>
<dbReference type="GO" id="GO:0030288">
    <property type="term" value="C:outer membrane-bounded periplasmic space"/>
    <property type="evidence" value="ECO:0007669"/>
    <property type="project" value="TreeGrafter"/>
</dbReference>
<dbReference type="Gene3D" id="2.70.98.10">
    <property type="match status" value="1"/>
</dbReference>
<evidence type="ECO:0000256" key="4">
    <source>
        <dbReference type="ARBA" id="ARBA00022729"/>
    </source>
</evidence>
<dbReference type="InterPro" id="IPR013783">
    <property type="entry name" value="Ig-like_fold"/>
</dbReference>
<evidence type="ECO:0000313" key="8">
    <source>
        <dbReference type="Proteomes" id="UP000183447"/>
    </source>
</evidence>
<reference evidence="7 8" key="1">
    <citation type="submission" date="2016-11" db="EMBL/GenBank/DDBJ databases">
        <authorList>
            <person name="Jaros S."/>
            <person name="Januszkiewicz K."/>
            <person name="Wedrychowicz H."/>
        </authorList>
    </citation>
    <scope>NUCLEOTIDE SEQUENCE [LARGE SCALE GENOMIC DNA]</scope>
    <source>
        <strain evidence="7 8">ATCC 23634</strain>
    </source>
</reference>
<evidence type="ECO:0000259" key="6">
    <source>
        <dbReference type="Pfam" id="PF04349"/>
    </source>
</evidence>
<dbReference type="InterPro" id="IPR011013">
    <property type="entry name" value="Gal_mutarotase_sf_dom"/>
</dbReference>
<dbReference type="InterPro" id="IPR007444">
    <property type="entry name" value="Glucan_biosyn_MdoG_C"/>
</dbReference>
<comment type="pathway">
    <text evidence="2">Glycan metabolism; osmoregulated periplasmic glucan (OPG) biosynthesis.</text>
</comment>
<dbReference type="EMBL" id="FPKU01000002">
    <property type="protein sequence ID" value="SFZ84914.1"/>
    <property type="molecule type" value="Genomic_DNA"/>
</dbReference>
<evidence type="ECO:0000256" key="1">
    <source>
        <dbReference type="ARBA" id="ARBA00004418"/>
    </source>
</evidence>